<keyword evidence="1" id="KW-0547">Nucleotide-binding</keyword>
<dbReference type="SUPFAM" id="SSF52540">
    <property type="entry name" value="P-loop containing nucleoside triphosphate hydrolases"/>
    <property type="match status" value="1"/>
</dbReference>
<dbReference type="Pfam" id="PF00069">
    <property type="entry name" value="Pkinase"/>
    <property type="match status" value="1"/>
</dbReference>
<keyword evidence="7" id="KW-1185">Reference proteome</keyword>
<dbReference type="RefSeq" id="WP_066629577.1">
    <property type="nucleotide sequence ID" value="NZ_FQXL01000050.1"/>
</dbReference>
<dbReference type="EC" id="2.7.11.1" evidence="6"/>
<dbReference type="Proteomes" id="UP000076603">
    <property type="component" value="Unassembled WGS sequence"/>
</dbReference>
<dbReference type="SMART" id="SM00220">
    <property type="entry name" value="S_TKc"/>
    <property type="match status" value="1"/>
</dbReference>
<dbReference type="Gene3D" id="1.10.510.10">
    <property type="entry name" value="Transferase(Phosphotransferase) domain 1"/>
    <property type="match status" value="1"/>
</dbReference>
<evidence type="ECO:0000256" key="4">
    <source>
        <dbReference type="ARBA" id="ARBA00022840"/>
    </source>
</evidence>
<dbReference type="PATRIC" id="fig|1121326.3.peg.5465"/>
<dbReference type="InterPro" id="IPR041679">
    <property type="entry name" value="DNA2/NAM7-like_C"/>
</dbReference>
<dbReference type="InterPro" id="IPR000719">
    <property type="entry name" value="Prot_kinase_dom"/>
</dbReference>
<dbReference type="GO" id="GO:0005694">
    <property type="term" value="C:chromosome"/>
    <property type="evidence" value="ECO:0007669"/>
    <property type="project" value="UniProtKB-ARBA"/>
</dbReference>
<dbReference type="GO" id="GO:0005524">
    <property type="term" value="F:ATP binding"/>
    <property type="evidence" value="ECO:0007669"/>
    <property type="project" value="UniProtKB-KW"/>
</dbReference>
<dbReference type="FunFam" id="3.40.50.300:FF:000326">
    <property type="entry name" value="P-loop containing nucleoside triphosphate hydrolase"/>
    <property type="match status" value="1"/>
</dbReference>
<reference evidence="6 7" key="1">
    <citation type="submission" date="2016-04" db="EMBL/GenBank/DDBJ databases">
        <title>Genome sequence of Clostridium magnum DSM 2767.</title>
        <authorList>
            <person name="Poehlein A."/>
            <person name="Uhlig R."/>
            <person name="Fischer R."/>
            <person name="Bahl H."/>
            <person name="Daniel R."/>
        </authorList>
    </citation>
    <scope>NUCLEOTIDE SEQUENCE [LARGE SCALE GENOMIC DNA]</scope>
    <source>
        <strain evidence="6 7">DSM 2767</strain>
    </source>
</reference>
<keyword evidence="2" id="KW-0378">Hydrolase</keyword>
<evidence type="ECO:0000313" key="7">
    <source>
        <dbReference type="Proteomes" id="UP000076603"/>
    </source>
</evidence>
<dbReference type="Pfam" id="PF13087">
    <property type="entry name" value="AAA_12"/>
    <property type="match status" value="1"/>
</dbReference>
<dbReference type="PANTHER" id="PTHR10887">
    <property type="entry name" value="DNA2/NAM7 HELICASE FAMILY"/>
    <property type="match status" value="1"/>
</dbReference>
<dbReference type="InterPro" id="IPR047187">
    <property type="entry name" value="SF1_C_Upf1"/>
</dbReference>
<dbReference type="GO" id="GO:0016787">
    <property type="term" value="F:hydrolase activity"/>
    <property type="evidence" value="ECO:0007669"/>
    <property type="project" value="UniProtKB-KW"/>
</dbReference>
<keyword evidence="3" id="KW-0347">Helicase</keyword>
<dbReference type="InterPro" id="IPR041677">
    <property type="entry name" value="DNA2/NAM7_AAA_11"/>
</dbReference>
<dbReference type="AlphaFoldDB" id="A0A161WR49"/>
<dbReference type="OrthoDB" id="9757917at2"/>
<evidence type="ECO:0000256" key="3">
    <source>
        <dbReference type="ARBA" id="ARBA00022806"/>
    </source>
</evidence>
<dbReference type="STRING" id="1121326.CLMAG_53960"/>
<dbReference type="InterPro" id="IPR045055">
    <property type="entry name" value="DNA2/NAM7-like"/>
</dbReference>
<dbReference type="PROSITE" id="PS00108">
    <property type="entry name" value="PROTEIN_KINASE_ST"/>
    <property type="match status" value="1"/>
</dbReference>
<dbReference type="GO" id="GO:0004386">
    <property type="term" value="F:helicase activity"/>
    <property type="evidence" value="ECO:0007669"/>
    <property type="project" value="UniProtKB-KW"/>
</dbReference>
<comment type="caution">
    <text evidence="6">The sequence shown here is derived from an EMBL/GenBank/DDBJ whole genome shotgun (WGS) entry which is preliminary data.</text>
</comment>
<dbReference type="InterPro" id="IPR027417">
    <property type="entry name" value="P-loop_NTPase"/>
</dbReference>
<sequence length="1039" mass="120207">MFENYEEVGTIYYNKITGSRIKELKDKETGECYAAKIVGPIDDSLKNTIFNRELNALKVLNKYDNIVTLHHNEMGINRKDNKRYGILLLEKINGKSLDKIQLSDIEGTDRYKISIGIIEAINNAHINSIIHRDIKPSNIMIEGTNVKVIDFGISKIKSCIDEGTVQDMKSKEYCAPEVALRSDASELSDIYSIGAVIYNLFTGQKPPQPAQFEETIDNSELREDLKEILKRMLKELPEKRESNLEKIKKELEETIKNVNINQYKYYFYIDSKVFSNAKMKMIIKNSININEFTRAVLPKDFKSSYGFIKDNGEYEFLGEEYIMKCILENNIFYIYEIYNPMEDQKIRFKKKALRIEGKLIFNSSKIENNSNRKLDVMLNNQKDIYNSKTEKDNVFFNYFKLWKNYLCDSIDHEKCKGVEFSYKEYKIENKKIILKVNDFLNRDVDDLKDDTKFIIEHIEAGKQAITRIGSFEGTEYIDGDTYIIINIDEKESKGRIKRLLDMGLNLKDDYTYKIKAYKKQITAINQLRDDNYESKNLKDIILDYTKPKLIGNLKEVKFRSKLINEYQKSSVRKFLSSESIALIQGPPGTGKTTVINEIIFQILQEGKRFMNLPKILVVSQSHTAVDNILEGLLKENLDIKIFRVGNEKNISDRIKDEFTISVLKEKFIERIKEKCSEYSKRFNEINKNDEKNMKIIEIQKEWLERINSSDDIECQIINSAVVVAGTCVGFSSNQNIKEMLFDYVIVDEAAKATTPELLVSIIKAKKILLVGDHMQLPPYVNDNGIEWVDEETLKELKTSLFTTLFKPLGLPETHKQKLGTQYRMHPNIGNLISHVFYEDTIDSGVSEAEKQHPIDELKEYSIIWYDTSGCGKKKQHKKTPGNSYYNSCEVEIIKDFIRKYSELISNEGNDIGIITGYSAQKALISKEISNYNLDNKIDVNTVDAFQGREKDIIIYSTVRSSDKNTSIGFQKEAERINVAFSRAKKLLIIVGNMNMFSVWGTDRERFPEVVLYIKENSEKCLIVDCSKEKINGRIFKEAN</sequence>
<name>A0A161WR49_9CLOT</name>
<evidence type="ECO:0000256" key="1">
    <source>
        <dbReference type="ARBA" id="ARBA00022741"/>
    </source>
</evidence>
<proteinExistence type="predicted"/>
<protein>
    <submittedName>
        <fullName evidence="6">Serine/threonine-protein kinase PknA</fullName>
        <ecNumber evidence="6">2.7.11.1</ecNumber>
    </submittedName>
</protein>
<dbReference type="Pfam" id="PF13086">
    <property type="entry name" value="AAA_11"/>
    <property type="match status" value="1"/>
</dbReference>
<dbReference type="CDD" id="cd18808">
    <property type="entry name" value="SF1_C_Upf1"/>
    <property type="match status" value="1"/>
</dbReference>
<keyword evidence="6" id="KW-0808">Transferase</keyword>
<dbReference type="Gene3D" id="3.40.50.300">
    <property type="entry name" value="P-loop containing nucleotide triphosphate hydrolases"/>
    <property type="match status" value="2"/>
</dbReference>
<keyword evidence="6" id="KW-0418">Kinase</keyword>
<organism evidence="6 7">
    <name type="scientific">Clostridium magnum DSM 2767</name>
    <dbReference type="NCBI Taxonomy" id="1121326"/>
    <lineage>
        <taxon>Bacteria</taxon>
        <taxon>Bacillati</taxon>
        <taxon>Bacillota</taxon>
        <taxon>Clostridia</taxon>
        <taxon>Eubacteriales</taxon>
        <taxon>Clostridiaceae</taxon>
        <taxon>Clostridium</taxon>
    </lineage>
</organism>
<dbReference type="EMBL" id="LWAE01000010">
    <property type="protein sequence ID" value="KZL89178.1"/>
    <property type="molecule type" value="Genomic_DNA"/>
</dbReference>
<dbReference type="PANTHER" id="PTHR10887:SF495">
    <property type="entry name" value="HELICASE SENATAXIN ISOFORM X1-RELATED"/>
    <property type="match status" value="1"/>
</dbReference>
<dbReference type="PROSITE" id="PS50011">
    <property type="entry name" value="PROTEIN_KINASE_DOM"/>
    <property type="match status" value="1"/>
</dbReference>
<dbReference type="SUPFAM" id="SSF56112">
    <property type="entry name" value="Protein kinase-like (PK-like)"/>
    <property type="match status" value="1"/>
</dbReference>
<dbReference type="InterPro" id="IPR011009">
    <property type="entry name" value="Kinase-like_dom_sf"/>
</dbReference>
<feature type="domain" description="Protein kinase" evidence="5">
    <location>
        <begin position="2"/>
        <end position="255"/>
    </location>
</feature>
<evidence type="ECO:0000313" key="6">
    <source>
        <dbReference type="EMBL" id="KZL89178.1"/>
    </source>
</evidence>
<evidence type="ECO:0000259" key="5">
    <source>
        <dbReference type="PROSITE" id="PS50011"/>
    </source>
</evidence>
<gene>
    <name evidence="6" type="primary">pknA</name>
    <name evidence="6" type="ORF">CLMAG_53960</name>
</gene>
<dbReference type="InterPro" id="IPR008271">
    <property type="entry name" value="Ser/Thr_kinase_AS"/>
</dbReference>
<keyword evidence="4" id="KW-0067">ATP-binding</keyword>
<accession>A0A161WR49</accession>
<evidence type="ECO:0000256" key="2">
    <source>
        <dbReference type="ARBA" id="ARBA00022801"/>
    </source>
</evidence>
<dbReference type="GO" id="GO:0004674">
    <property type="term" value="F:protein serine/threonine kinase activity"/>
    <property type="evidence" value="ECO:0007669"/>
    <property type="project" value="UniProtKB-EC"/>
</dbReference>